<dbReference type="InterPro" id="IPR036188">
    <property type="entry name" value="FAD/NAD-bd_sf"/>
</dbReference>
<dbReference type="AlphaFoldDB" id="A0A382URM6"/>
<dbReference type="Pfam" id="PF13450">
    <property type="entry name" value="NAD_binding_8"/>
    <property type="match status" value="1"/>
</dbReference>
<proteinExistence type="predicted"/>
<dbReference type="SUPFAM" id="SSF51905">
    <property type="entry name" value="FAD/NAD(P)-binding domain"/>
    <property type="match status" value="1"/>
</dbReference>
<feature type="non-terminal residue" evidence="1">
    <location>
        <position position="1"/>
    </location>
</feature>
<evidence type="ECO:0000313" key="1">
    <source>
        <dbReference type="EMBL" id="SVD36896.1"/>
    </source>
</evidence>
<accession>A0A382URM6</accession>
<evidence type="ECO:0008006" key="2">
    <source>
        <dbReference type="Google" id="ProtNLM"/>
    </source>
</evidence>
<organism evidence="1">
    <name type="scientific">marine metagenome</name>
    <dbReference type="NCBI Taxonomy" id="408172"/>
    <lineage>
        <taxon>unclassified sequences</taxon>
        <taxon>metagenomes</taxon>
        <taxon>ecological metagenomes</taxon>
    </lineage>
</organism>
<gene>
    <name evidence="1" type="ORF">METZ01_LOCUS389750</name>
</gene>
<feature type="non-terminal residue" evidence="1">
    <location>
        <position position="290"/>
    </location>
</feature>
<dbReference type="Gene3D" id="3.50.50.60">
    <property type="entry name" value="FAD/NAD(P)-binding domain"/>
    <property type="match status" value="1"/>
</dbReference>
<name>A0A382URM6_9ZZZZ</name>
<reference evidence="1" key="1">
    <citation type="submission" date="2018-05" db="EMBL/GenBank/DDBJ databases">
        <authorList>
            <person name="Lanie J.A."/>
            <person name="Ng W.-L."/>
            <person name="Kazmierczak K.M."/>
            <person name="Andrzejewski T.M."/>
            <person name="Davidsen T.M."/>
            <person name="Wayne K.J."/>
            <person name="Tettelin H."/>
            <person name="Glass J.I."/>
            <person name="Rusch D."/>
            <person name="Podicherti R."/>
            <person name="Tsui H.-C.T."/>
            <person name="Winkler M.E."/>
        </authorList>
    </citation>
    <scope>NUCLEOTIDE SEQUENCE</scope>
</reference>
<sequence>GGISGLSAAYFYQQKHGKDKKVLILDNHDDFGGHAKRNEHTVDGKLRLAHGGSQSIVEPKHGSEIVHALLKDIGVDIKRFDTAYDRDFYKRNSLGAVTYFNKETFGEDKVVRHPYCNYPNYVEGIVMGGKLSNEEAAQQAPLSEKGKEQLLRVLNGGLHVIDVPEEEMEDYIYSTSYFDYLKNTLGVDDPGILKMARNSGLDWALTGTDLMTIGTAKSCGALGFTPKAVYDEDNPYIYHFPDGNAGVARALVKKMISDVAEGNNAEELVLSKFNYAELDKASNAVRIRLN</sequence>
<protein>
    <recommendedName>
        <fullName evidence="2">Amine oxidase domain-containing protein</fullName>
    </recommendedName>
</protein>
<dbReference type="EMBL" id="UINC01146269">
    <property type="protein sequence ID" value="SVD36896.1"/>
    <property type="molecule type" value="Genomic_DNA"/>
</dbReference>